<reference evidence="5 6" key="1">
    <citation type="submission" date="2020-02" db="EMBL/GenBank/DDBJ databases">
        <title>Bird 10,000 Genomes (B10K) Project - Family phase.</title>
        <authorList>
            <person name="Zhang G."/>
        </authorList>
    </citation>
    <scope>NUCLEOTIDE SEQUENCE [LARGE SCALE GENOMIC DNA]</scope>
    <source>
        <strain evidence="5">B10K-DU-006-06</strain>
    </source>
</reference>
<dbReference type="InterPro" id="IPR001310">
    <property type="entry name" value="Histidine_triad_HIT"/>
</dbReference>
<dbReference type="Pfam" id="PF01230">
    <property type="entry name" value="HIT"/>
    <property type="match status" value="1"/>
</dbReference>
<dbReference type="SUPFAM" id="SSF54197">
    <property type="entry name" value="HIT-like"/>
    <property type="match status" value="1"/>
</dbReference>
<dbReference type="AlphaFoldDB" id="A0A7L4FML5"/>
<feature type="non-terminal residue" evidence="5">
    <location>
        <position position="90"/>
    </location>
</feature>
<dbReference type="InterPro" id="IPR036265">
    <property type="entry name" value="HIT-like_sf"/>
</dbReference>
<evidence type="ECO:0000313" key="6">
    <source>
        <dbReference type="Proteomes" id="UP000541332"/>
    </source>
</evidence>
<protein>
    <submittedName>
        <fullName evidence="5">HINT1 protein</fullName>
    </submittedName>
</protein>
<keyword evidence="6" id="KW-1185">Reference proteome</keyword>
<evidence type="ECO:0000256" key="1">
    <source>
        <dbReference type="ARBA" id="ARBA00024472"/>
    </source>
</evidence>
<feature type="non-terminal residue" evidence="5">
    <location>
        <position position="1"/>
    </location>
</feature>
<dbReference type="Proteomes" id="UP000541332">
    <property type="component" value="Unassembled WGS sequence"/>
</dbReference>
<dbReference type="OrthoDB" id="672793at2759"/>
<comment type="caution">
    <text evidence="5">The sequence shown here is derived from an EMBL/GenBank/DDBJ whole genome shotgun (WGS) entry which is preliminary data.</text>
</comment>
<name>A0A7L4FML5_9COLU</name>
<evidence type="ECO:0000313" key="5">
    <source>
        <dbReference type="EMBL" id="NXW87907.1"/>
    </source>
</evidence>
<proteinExistence type="inferred from homology"/>
<comment type="similarity">
    <text evidence="2">Belongs to the HINT family.</text>
</comment>
<evidence type="ECO:0000259" key="4">
    <source>
        <dbReference type="Pfam" id="PF01230"/>
    </source>
</evidence>
<gene>
    <name evidence="5" type="primary">Hint1_1</name>
    <name evidence="5" type="ORF">ALOBEC_R04589</name>
</gene>
<dbReference type="GO" id="GO:0003824">
    <property type="term" value="F:catalytic activity"/>
    <property type="evidence" value="ECO:0007669"/>
    <property type="project" value="InterPro"/>
</dbReference>
<feature type="active site" description="Tele-AMP-histidine intermediate" evidence="3">
    <location>
        <position position="76"/>
    </location>
</feature>
<dbReference type="Gene3D" id="3.30.428.10">
    <property type="entry name" value="HIT-like"/>
    <property type="match status" value="1"/>
</dbReference>
<organism evidence="5 6">
    <name type="scientific">Pampusana beccarii</name>
    <name type="common">Western bronze ground-dove</name>
    <dbReference type="NCBI Taxonomy" id="2953425"/>
    <lineage>
        <taxon>Eukaryota</taxon>
        <taxon>Metazoa</taxon>
        <taxon>Chordata</taxon>
        <taxon>Craniata</taxon>
        <taxon>Vertebrata</taxon>
        <taxon>Euteleostomi</taxon>
        <taxon>Archelosauria</taxon>
        <taxon>Archosauria</taxon>
        <taxon>Dinosauria</taxon>
        <taxon>Saurischia</taxon>
        <taxon>Theropoda</taxon>
        <taxon>Coelurosauria</taxon>
        <taxon>Aves</taxon>
        <taxon>Neognathae</taxon>
        <taxon>Neoaves</taxon>
        <taxon>Columbimorphae</taxon>
        <taxon>Columbiformes</taxon>
        <taxon>Columbidae</taxon>
        <taxon>Pampusana</taxon>
    </lineage>
</organism>
<feature type="domain" description="HIT" evidence="4">
    <location>
        <begin position="2"/>
        <end position="84"/>
    </location>
</feature>
<dbReference type="EMBL" id="VWYH01004975">
    <property type="protein sequence ID" value="NXW87907.1"/>
    <property type="molecule type" value="Genomic_DNA"/>
</dbReference>
<comment type="catalytic activity">
    <reaction evidence="1">
        <text>adenosine 5'-phosphoramidate + H2O = NH4(+) + AMP</text>
        <dbReference type="Rhea" id="RHEA:67916"/>
        <dbReference type="ChEBI" id="CHEBI:15377"/>
        <dbReference type="ChEBI" id="CHEBI:28938"/>
        <dbReference type="ChEBI" id="CHEBI:57890"/>
        <dbReference type="ChEBI" id="CHEBI:456215"/>
    </reaction>
</comment>
<dbReference type="PANTHER" id="PTHR23089">
    <property type="entry name" value="HISTIDINE TRIAD HIT PROTEIN"/>
    <property type="match status" value="1"/>
</dbReference>
<evidence type="ECO:0000256" key="3">
    <source>
        <dbReference type="PIRSR" id="PIRSR601310-1"/>
    </source>
</evidence>
<sequence>QCLVFHDLSSQAPTLFLVMPKEPIIRLPEAEDSGDSLPGHLMVVGKRRAAHLGLTNGFRMAVDEGSEGRQSVCRVHLPILGGRELGCPPG</sequence>
<dbReference type="InterPro" id="IPR011146">
    <property type="entry name" value="HIT-like"/>
</dbReference>
<evidence type="ECO:0000256" key="2">
    <source>
        <dbReference type="ARBA" id="ARBA00025764"/>
    </source>
</evidence>
<accession>A0A7L4FML5</accession>